<comment type="caution">
    <text evidence="2">The sequence shown here is derived from an EMBL/GenBank/DDBJ whole genome shotgun (WGS) entry which is preliminary data.</text>
</comment>
<evidence type="ECO:0000313" key="2">
    <source>
        <dbReference type="EMBL" id="MBQ0855638.1"/>
    </source>
</evidence>
<dbReference type="AlphaFoldDB" id="A0A940Y4V1"/>
<protein>
    <submittedName>
        <fullName evidence="2">Uncharacterized protein</fullName>
    </submittedName>
</protein>
<name>A0A940Y4V1_9ACTN</name>
<keyword evidence="2" id="KW-0614">Plasmid</keyword>
<reference evidence="2 3" key="1">
    <citation type="submission" date="2021-04" db="EMBL/GenBank/DDBJ databases">
        <authorList>
            <person name="Tang X."/>
            <person name="Zhou X."/>
            <person name="Chen X."/>
            <person name="Cernava T."/>
            <person name="Zhang C."/>
        </authorList>
    </citation>
    <scope>NUCLEOTIDE SEQUENCE [LARGE SCALE GENOMIC DNA]</scope>
    <source>
        <strain evidence="2 3">BH-SS-21</strain>
        <plasmid evidence="2">p2</plasmid>
    </source>
</reference>
<accession>A0A940Y4V1</accession>
<dbReference type="RefSeq" id="WP_210894533.1">
    <property type="nucleotide sequence ID" value="NZ_JAGPYQ010000003.1"/>
</dbReference>
<feature type="compositionally biased region" description="Basic and acidic residues" evidence="1">
    <location>
        <begin position="1"/>
        <end position="10"/>
    </location>
</feature>
<feature type="region of interest" description="Disordered" evidence="1">
    <location>
        <begin position="90"/>
        <end position="152"/>
    </location>
</feature>
<keyword evidence="3" id="KW-1185">Reference proteome</keyword>
<feature type="compositionally biased region" description="Basic residues" evidence="1">
    <location>
        <begin position="124"/>
        <end position="133"/>
    </location>
</feature>
<organism evidence="2 3">
    <name type="scientific">Streptomyces liliiviolaceus</name>
    <dbReference type="NCBI Taxonomy" id="2823109"/>
    <lineage>
        <taxon>Bacteria</taxon>
        <taxon>Bacillati</taxon>
        <taxon>Actinomycetota</taxon>
        <taxon>Actinomycetes</taxon>
        <taxon>Kitasatosporales</taxon>
        <taxon>Streptomycetaceae</taxon>
        <taxon>Streptomyces</taxon>
    </lineage>
</organism>
<gene>
    <name evidence="2" type="ORF">J8N05_46620</name>
</gene>
<geneLocation type="plasmid" evidence="2">
    <name>p2</name>
</geneLocation>
<dbReference type="EMBL" id="JAGPYQ010000003">
    <property type="protein sequence ID" value="MBQ0855638.1"/>
    <property type="molecule type" value="Genomic_DNA"/>
</dbReference>
<proteinExistence type="predicted"/>
<dbReference type="Proteomes" id="UP000677413">
    <property type="component" value="Unassembled WGS sequence"/>
</dbReference>
<evidence type="ECO:0000313" key="3">
    <source>
        <dbReference type="Proteomes" id="UP000677413"/>
    </source>
</evidence>
<feature type="region of interest" description="Disordered" evidence="1">
    <location>
        <begin position="1"/>
        <end position="26"/>
    </location>
</feature>
<evidence type="ECO:0000256" key="1">
    <source>
        <dbReference type="SAM" id="MobiDB-lite"/>
    </source>
</evidence>
<sequence length="152" mass="16375">MPDDHRPGHDRGHRRRDHRPADGSALATARQARVLVLAQLAAVDGTRFARYGYAVLGQASDRGPGQCVAPVVPAPRRLQDDPVHGQEITDRTGEHGFEGRIPSAAGGVQGSLADPGDVPDAGVHRRAGNRRWRERPTAPPRAASRARPSRSR</sequence>